<feature type="binding site" evidence="14">
    <location>
        <position position="275"/>
    </location>
    <ligand>
        <name>Zn(2+)</name>
        <dbReference type="ChEBI" id="CHEBI:29105"/>
    </ligand>
</feature>
<dbReference type="PANTHER" id="PTHR43622:SF7">
    <property type="entry name" value="3-DEHYDROQUINATE SYNTHASE, CHLOROPLASTIC"/>
    <property type="match status" value="1"/>
</dbReference>
<keyword evidence="13 14" id="KW-0170">Cobalt</keyword>
<dbReference type="Gene3D" id="3.40.50.1970">
    <property type="match status" value="1"/>
</dbReference>
<evidence type="ECO:0000259" key="15">
    <source>
        <dbReference type="Pfam" id="PF01761"/>
    </source>
</evidence>
<proteinExistence type="inferred from homology"/>
<dbReference type="CDD" id="cd08195">
    <property type="entry name" value="DHQS"/>
    <property type="match status" value="1"/>
</dbReference>
<name>A0AAU8DL11_9ACTN</name>
<dbReference type="Pfam" id="PF01761">
    <property type="entry name" value="DHQ_synthase"/>
    <property type="match status" value="1"/>
</dbReference>
<feature type="binding site" evidence="14">
    <location>
        <begin position="141"/>
        <end position="142"/>
    </location>
    <ligand>
        <name>NAD(+)</name>
        <dbReference type="ChEBI" id="CHEBI:57540"/>
    </ligand>
</feature>
<evidence type="ECO:0000256" key="2">
    <source>
        <dbReference type="ARBA" id="ARBA00001911"/>
    </source>
</evidence>
<comment type="function">
    <text evidence="14">Catalyzes the conversion of 3-deoxy-D-arabino-heptulosonate 7-phosphate (DAHP) to dehydroquinate (DHQ).</text>
</comment>
<dbReference type="GO" id="GO:0009423">
    <property type="term" value="P:chorismate biosynthetic process"/>
    <property type="evidence" value="ECO:0007669"/>
    <property type="project" value="UniProtKB-UniRule"/>
</dbReference>
<evidence type="ECO:0000256" key="13">
    <source>
        <dbReference type="ARBA" id="ARBA00023285"/>
    </source>
</evidence>
<dbReference type="PANTHER" id="PTHR43622">
    <property type="entry name" value="3-DEHYDROQUINATE SYNTHASE"/>
    <property type="match status" value="1"/>
</dbReference>
<dbReference type="HAMAP" id="MF_00110">
    <property type="entry name" value="DHQ_synthase"/>
    <property type="match status" value="1"/>
</dbReference>
<sequence length="382" mass="39897">MSIPTSPATAAPLSAPPVRITVATAAPYDVVIGRNLGEALDGALTPYRTAALVHPVALVEMAKTLRDRLQGNGMAVHLVQVPDAEEAKSLGVLAFCWDVFGQVGLTRRDVVIGLGGGTVTDVAGFAAATWMRGVDVVQVPTTLLAMVDAAVGGKTGINTGAGKNMVGAFHEPAAVIADLALLDTLPHAELVSGLGEVVKSGFISDPVILELIEKDPHAATDPRSPVLAELVARTVAVKAAVVAADLQESDLREILNYGHTLAHAIEKREQFRRRHGEAVAIGMVFVAELAHRLGRLDAATVHRHRAVLEAVGLPTGYESGAFPELLEYMGSDKKARNGTLRFVVLDGLGRPGRLDGPGADDLAMAYAAISTDSTDSTEEGTP</sequence>
<dbReference type="InterPro" id="IPR030960">
    <property type="entry name" value="DHQS/DOIS_N"/>
</dbReference>
<feature type="binding site" evidence="14">
    <location>
        <position position="196"/>
    </location>
    <ligand>
        <name>Zn(2+)</name>
        <dbReference type="ChEBI" id="CHEBI:29105"/>
    </ligand>
</feature>
<dbReference type="EMBL" id="CP159218">
    <property type="protein sequence ID" value="XCG62814.1"/>
    <property type="molecule type" value="Genomic_DNA"/>
</dbReference>
<reference evidence="17" key="1">
    <citation type="submission" date="2024-05" db="EMBL/GenBank/DDBJ databases">
        <authorList>
            <person name="Cai S.Y."/>
            <person name="Jin L.M."/>
            <person name="Li H.R."/>
        </authorList>
    </citation>
    <scope>NUCLEOTIDE SEQUENCE</scope>
    <source>
        <strain evidence="17">A5-74</strain>
    </source>
</reference>
<dbReference type="GO" id="GO:0009073">
    <property type="term" value="P:aromatic amino acid family biosynthetic process"/>
    <property type="evidence" value="ECO:0007669"/>
    <property type="project" value="UniProtKB-KW"/>
</dbReference>
<dbReference type="RefSeq" id="WP_353648429.1">
    <property type="nucleotide sequence ID" value="NZ_CP159218.1"/>
</dbReference>
<dbReference type="SUPFAM" id="SSF56796">
    <property type="entry name" value="Dehydroquinate synthase-like"/>
    <property type="match status" value="1"/>
</dbReference>
<evidence type="ECO:0000259" key="16">
    <source>
        <dbReference type="Pfam" id="PF24621"/>
    </source>
</evidence>
<dbReference type="Gene3D" id="1.20.1090.10">
    <property type="entry name" value="Dehydroquinate synthase-like - alpha domain"/>
    <property type="match status" value="1"/>
</dbReference>
<feature type="binding site" evidence="14">
    <location>
        <position position="163"/>
    </location>
    <ligand>
        <name>NAD(+)</name>
        <dbReference type="ChEBI" id="CHEBI:57540"/>
    </ligand>
</feature>
<keyword evidence="14" id="KW-0963">Cytoplasm</keyword>
<evidence type="ECO:0000256" key="8">
    <source>
        <dbReference type="ARBA" id="ARBA00022741"/>
    </source>
</evidence>
<evidence type="ECO:0000256" key="7">
    <source>
        <dbReference type="ARBA" id="ARBA00022723"/>
    </source>
</evidence>
<keyword evidence="8 14" id="KW-0547">Nucleotide-binding</keyword>
<feature type="binding site" evidence="14">
    <location>
        <position position="259"/>
    </location>
    <ligand>
        <name>Zn(2+)</name>
        <dbReference type="ChEBI" id="CHEBI:29105"/>
    </ligand>
</feature>
<feature type="binding site" evidence="14">
    <location>
        <position position="154"/>
    </location>
    <ligand>
        <name>NAD(+)</name>
        <dbReference type="ChEBI" id="CHEBI:57540"/>
    </ligand>
</feature>
<comment type="similarity">
    <text evidence="14">Belongs to the sugar phosphate cyclases superfamily. Dehydroquinate synthase family.</text>
</comment>
<evidence type="ECO:0000256" key="10">
    <source>
        <dbReference type="ARBA" id="ARBA00023027"/>
    </source>
</evidence>
<dbReference type="InterPro" id="IPR016037">
    <property type="entry name" value="DHQ_synth_AroB"/>
</dbReference>
<dbReference type="GO" id="GO:0003856">
    <property type="term" value="F:3-dehydroquinate synthase activity"/>
    <property type="evidence" value="ECO:0007669"/>
    <property type="project" value="UniProtKB-UniRule"/>
</dbReference>
<organism evidence="17">
    <name type="scientific">Nakamurella sp. A5-74</name>
    <dbReference type="NCBI Taxonomy" id="3158264"/>
    <lineage>
        <taxon>Bacteria</taxon>
        <taxon>Bacillati</taxon>
        <taxon>Actinomycetota</taxon>
        <taxon>Actinomycetes</taxon>
        <taxon>Nakamurellales</taxon>
        <taxon>Nakamurellaceae</taxon>
        <taxon>Nakamurella</taxon>
    </lineage>
</organism>
<comment type="cofactor">
    <cofactor evidence="2 14">
        <name>NAD(+)</name>
        <dbReference type="ChEBI" id="CHEBI:57540"/>
    </cofactor>
</comment>
<feature type="binding site" evidence="14">
    <location>
        <begin position="83"/>
        <end position="88"/>
    </location>
    <ligand>
        <name>NAD(+)</name>
        <dbReference type="ChEBI" id="CHEBI:57540"/>
    </ligand>
</feature>
<protein>
    <recommendedName>
        <fullName evidence="5 14">3-dehydroquinate synthase</fullName>
        <shortName evidence="14">DHQS</shortName>
        <ecNumber evidence="5 14">4.2.3.4</ecNumber>
    </recommendedName>
</protein>
<evidence type="ECO:0000256" key="4">
    <source>
        <dbReference type="ARBA" id="ARBA00004661"/>
    </source>
</evidence>
<feature type="domain" description="3-dehydroquinate synthase C-terminal" evidence="16">
    <location>
        <begin position="193"/>
        <end position="335"/>
    </location>
</feature>
<evidence type="ECO:0000256" key="12">
    <source>
        <dbReference type="ARBA" id="ARBA00023239"/>
    </source>
</evidence>
<dbReference type="InterPro" id="IPR056179">
    <property type="entry name" value="DHQS_C"/>
</dbReference>
<comment type="cofactor">
    <cofactor evidence="14">
        <name>Co(2+)</name>
        <dbReference type="ChEBI" id="CHEBI:48828"/>
    </cofactor>
    <cofactor evidence="14">
        <name>Zn(2+)</name>
        <dbReference type="ChEBI" id="CHEBI:29105"/>
    </cofactor>
    <text evidence="14">Binds 1 divalent metal cation per subunit. Can use either Co(2+) or Zn(2+).</text>
</comment>
<dbReference type="NCBIfam" id="TIGR01357">
    <property type="entry name" value="aroB"/>
    <property type="match status" value="1"/>
</dbReference>
<comment type="cofactor">
    <cofactor evidence="3">
        <name>Zn(2+)</name>
        <dbReference type="ChEBI" id="CHEBI:29105"/>
    </cofactor>
</comment>
<evidence type="ECO:0000256" key="14">
    <source>
        <dbReference type="HAMAP-Rule" id="MF_00110"/>
    </source>
</evidence>
<evidence type="ECO:0000256" key="6">
    <source>
        <dbReference type="ARBA" id="ARBA00022605"/>
    </source>
</evidence>
<keyword evidence="7 14" id="KW-0479">Metal-binding</keyword>
<dbReference type="AlphaFoldDB" id="A0AAU8DL11"/>
<dbReference type="EC" id="4.2.3.4" evidence="5 14"/>
<comment type="pathway">
    <text evidence="4 14">Metabolic intermediate biosynthesis; chorismate biosynthesis; chorismate from D-erythrose 4-phosphate and phosphoenolpyruvate: step 2/7.</text>
</comment>
<evidence type="ECO:0000256" key="3">
    <source>
        <dbReference type="ARBA" id="ARBA00001947"/>
    </source>
</evidence>
<gene>
    <name evidence="14 17" type="primary">aroB</name>
    <name evidence="17" type="ORF">ABLG96_16550</name>
</gene>
<dbReference type="Pfam" id="PF24621">
    <property type="entry name" value="DHQS_C"/>
    <property type="match status" value="1"/>
</dbReference>
<dbReference type="FunFam" id="3.40.50.1970:FF:000007">
    <property type="entry name" value="Pentafunctional AROM polypeptide"/>
    <property type="match status" value="1"/>
</dbReference>
<evidence type="ECO:0000313" key="17">
    <source>
        <dbReference type="EMBL" id="XCG62814.1"/>
    </source>
</evidence>
<dbReference type="GO" id="GO:0005737">
    <property type="term" value="C:cytoplasm"/>
    <property type="evidence" value="ECO:0007669"/>
    <property type="project" value="UniProtKB-SubCell"/>
</dbReference>
<evidence type="ECO:0000256" key="5">
    <source>
        <dbReference type="ARBA" id="ARBA00013031"/>
    </source>
</evidence>
<comment type="catalytic activity">
    <reaction evidence="1 14">
        <text>7-phospho-2-dehydro-3-deoxy-D-arabino-heptonate = 3-dehydroquinate + phosphate</text>
        <dbReference type="Rhea" id="RHEA:21968"/>
        <dbReference type="ChEBI" id="CHEBI:32364"/>
        <dbReference type="ChEBI" id="CHEBI:43474"/>
        <dbReference type="ChEBI" id="CHEBI:58394"/>
        <dbReference type="EC" id="4.2.3.4"/>
    </reaction>
</comment>
<comment type="caution">
    <text evidence="14">Lacks conserved residue(s) required for the propagation of feature annotation.</text>
</comment>
<keyword evidence="11 14" id="KW-0057">Aromatic amino acid biosynthesis</keyword>
<keyword evidence="9 14" id="KW-0862">Zinc</keyword>
<dbReference type="GO" id="GO:0000166">
    <property type="term" value="F:nucleotide binding"/>
    <property type="evidence" value="ECO:0007669"/>
    <property type="project" value="UniProtKB-KW"/>
</dbReference>
<feature type="domain" description="3-dehydroquinate synthase N-terminal" evidence="15">
    <location>
        <begin position="79"/>
        <end position="190"/>
    </location>
</feature>
<dbReference type="GO" id="GO:0008652">
    <property type="term" value="P:amino acid biosynthetic process"/>
    <property type="evidence" value="ECO:0007669"/>
    <property type="project" value="UniProtKB-KW"/>
</dbReference>
<evidence type="ECO:0000256" key="9">
    <source>
        <dbReference type="ARBA" id="ARBA00022833"/>
    </source>
</evidence>
<keyword evidence="12 14" id="KW-0456">Lyase</keyword>
<comment type="subcellular location">
    <subcellularLocation>
        <location evidence="14">Cytoplasm</location>
    </subcellularLocation>
</comment>
<dbReference type="GO" id="GO:0046872">
    <property type="term" value="F:metal ion binding"/>
    <property type="evidence" value="ECO:0007669"/>
    <property type="project" value="UniProtKB-KW"/>
</dbReference>
<accession>A0AAU8DL11</accession>
<keyword evidence="10 14" id="KW-0520">NAD</keyword>
<dbReference type="InterPro" id="IPR050071">
    <property type="entry name" value="Dehydroquinate_synthase"/>
</dbReference>
<keyword evidence="6 14" id="KW-0028">Amino-acid biosynthesis</keyword>
<evidence type="ECO:0000256" key="1">
    <source>
        <dbReference type="ARBA" id="ARBA00001393"/>
    </source>
</evidence>
<evidence type="ECO:0000256" key="11">
    <source>
        <dbReference type="ARBA" id="ARBA00023141"/>
    </source>
</evidence>